<evidence type="ECO:0008006" key="4">
    <source>
        <dbReference type="Google" id="ProtNLM"/>
    </source>
</evidence>
<accession>A0ABP1DHI5</accession>
<organism evidence="2 3">
    <name type="scientific">Somion occarium</name>
    <dbReference type="NCBI Taxonomy" id="3059160"/>
    <lineage>
        <taxon>Eukaryota</taxon>
        <taxon>Fungi</taxon>
        <taxon>Dikarya</taxon>
        <taxon>Basidiomycota</taxon>
        <taxon>Agaricomycotina</taxon>
        <taxon>Agaricomycetes</taxon>
        <taxon>Polyporales</taxon>
        <taxon>Cerrenaceae</taxon>
        <taxon>Somion</taxon>
    </lineage>
</organism>
<evidence type="ECO:0000313" key="2">
    <source>
        <dbReference type="EMBL" id="CAL1706498.1"/>
    </source>
</evidence>
<sequence>MYTNMSTLRRAGTSYTPCSTPSSSVRHVSQRNQIHNRHPINKLPAELLMEVFCHYIAICKAQCEYSEDSNPYSWVGITHVCRHWRQAALAYPLLWSTIVPCAPQGRFMTILKRTQDVPLFVECRKNVRFDYPAAMEILKVSNRIKSLALFGDSAGAFWRMVEQNPRIQNMNALHSLHFDAFRPENMNTLLRPTLSRLSLTLSSQTTLIELLCLLSTVPSLTILKLRVPDFRLIRVPSDIRVVILKKLILVWLSGAVDDCRVLLDCLRPSRQVSLVLDSFWPSSNQLLTVWNANALIDSIRLKLYPTAEQGPPDPMTTFSIHYGMHHVCLRGWTTLLSAEKLMSDFHPDTPMVTFRVRTVPAEIEDWVQEMWKQLRLSGLKTLHISRNSDVDNADIWACLRASIRRTFGQCKQLTTLAVRGFRQHELASLLEPVHTEPNGDSKSLRVTGLVFPALTDVYARGIVWPTLGREVPRIERNLLTAIHRRIKFNIRLERMTLHLRTLTNVASVMQ</sequence>
<gene>
    <name evidence="2" type="ORF">GFSPODELE1_LOCUS5898</name>
</gene>
<name>A0ABP1DHI5_9APHY</name>
<feature type="region of interest" description="Disordered" evidence="1">
    <location>
        <begin position="1"/>
        <end position="26"/>
    </location>
</feature>
<dbReference type="Gene3D" id="1.20.1280.50">
    <property type="match status" value="1"/>
</dbReference>
<evidence type="ECO:0000313" key="3">
    <source>
        <dbReference type="Proteomes" id="UP001497453"/>
    </source>
</evidence>
<protein>
    <recommendedName>
        <fullName evidence="4">F-box domain-containing protein</fullName>
    </recommendedName>
</protein>
<feature type="compositionally biased region" description="Low complexity" evidence="1">
    <location>
        <begin position="13"/>
        <end position="24"/>
    </location>
</feature>
<proteinExistence type="predicted"/>
<reference evidence="3" key="1">
    <citation type="submission" date="2024-04" db="EMBL/GenBank/DDBJ databases">
        <authorList>
            <person name="Shaw F."/>
            <person name="Minotto A."/>
        </authorList>
    </citation>
    <scope>NUCLEOTIDE SEQUENCE [LARGE SCALE GENOMIC DNA]</scope>
</reference>
<evidence type="ECO:0000256" key="1">
    <source>
        <dbReference type="SAM" id="MobiDB-lite"/>
    </source>
</evidence>
<dbReference type="Proteomes" id="UP001497453">
    <property type="component" value="Chromosome 4"/>
</dbReference>
<dbReference type="EMBL" id="OZ037947">
    <property type="protein sequence ID" value="CAL1706498.1"/>
    <property type="molecule type" value="Genomic_DNA"/>
</dbReference>
<keyword evidence="3" id="KW-1185">Reference proteome</keyword>